<dbReference type="Pfam" id="PF14703">
    <property type="entry name" value="PHM7_cyt"/>
    <property type="match status" value="1"/>
</dbReference>
<evidence type="ECO:0000256" key="1">
    <source>
        <dbReference type="ARBA" id="ARBA00004141"/>
    </source>
</evidence>
<feature type="domain" description="CSC1/OSCA1-like cytosolic" evidence="13">
    <location>
        <begin position="199"/>
        <end position="477"/>
    </location>
</feature>
<feature type="transmembrane region" description="Helical" evidence="9">
    <location>
        <begin position="584"/>
        <end position="609"/>
    </location>
</feature>
<dbReference type="InterPro" id="IPR003864">
    <property type="entry name" value="CSC1/OSCA1-like_7TM"/>
</dbReference>
<dbReference type="Pfam" id="PF13967">
    <property type="entry name" value="RSN1_TM"/>
    <property type="match status" value="1"/>
</dbReference>
<dbReference type="InterPro" id="IPR022257">
    <property type="entry name" value="PHM7_ext"/>
</dbReference>
<accession>A0A6H0XNF0</accession>
<evidence type="ECO:0000256" key="4">
    <source>
        <dbReference type="ARBA" id="ARBA00022692"/>
    </source>
</evidence>
<feature type="transmembrane region" description="Helical" evidence="9">
    <location>
        <begin position="758"/>
        <end position="778"/>
    </location>
</feature>
<proteinExistence type="inferred from homology"/>
<comment type="similarity">
    <text evidence="2">Belongs to the CSC1 (TC 1.A.17) family.</text>
</comment>
<feature type="transmembrane region" description="Helical" evidence="9">
    <location>
        <begin position="26"/>
        <end position="47"/>
    </location>
</feature>
<reference evidence="14 15" key="1">
    <citation type="journal article" date="2016" name="Sci. Rep.">
        <title>Peltaster fructicola genome reveals evolution from an invasive phytopathogen to an ectophytic parasite.</title>
        <authorList>
            <person name="Xu C."/>
            <person name="Chen H."/>
            <person name="Gleason M.L."/>
            <person name="Xu J.R."/>
            <person name="Liu H."/>
            <person name="Zhang R."/>
            <person name="Sun G."/>
        </authorList>
    </citation>
    <scope>NUCLEOTIDE SEQUENCE [LARGE SCALE GENOMIC DNA]</scope>
    <source>
        <strain evidence="14 15">LNHT1506</strain>
    </source>
</reference>
<dbReference type="PANTHER" id="PTHR13018">
    <property type="entry name" value="PROBABLE MEMBRANE PROTEIN DUF221-RELATED"/>
    <property type="match status" value="1"/>
</dbReference>
<evidence type="ECO:0000256" key="9">
    <source>
        <dbReference type="SAM" id="Phobius"/>
    </source>
</evidence>
<feature type="transmembrane region" description="Helical" evidence="9">
    <location>
        <begin position="107"/>
        <end position="126"/>
    </location>
</feature>
<dbReference type="Pfam" id="PF02714">
    <property type="entry name" value="RSN1_7TM"/>
    <property type="match status" value="1"/>
</dbReference>
<evidence type="ECO:0000259" key="11">
    <source>
        <dbReference type="Pfam" id="PF12621"/>
    </source>
</evidence>
<gene>
    <name evidence="14" type="ORF">AMS68_001682</name>
</gene>
<name>A0A6H0XNF0_9PEZI</name>
<feature type="transmembrane region" description="Helical" evidence="9">
    <location>
        <begin position="543"/>
        <end position="563"/>
    </location>
</feature>
<evidence type="ECO:0000256" key="7">
    <source>
        <dbReference type="SAM" id="Coils"/>
    </source>
</evidence>
<evidence type="ECO:0000256" key="2">
    <source>
        <dbReference type="ARBA" id="ARBA00007779"/>
    </source>
</evidence>
<dbReference type="Pfam" id="PF12621">
    <property type="entry name" value="PHM7_ext"/>
    <property type="match status" value="1"/>
</dbReference>
<dbReference type="InterPro" id="IPR027815">
    <property type="entry name" value="CSC1/OSCA1-like_cyt"/>
</dbReference>
<feature type="domain" description="CSC1/OSCA1-like 7TM region" evidence="10">
    <location>
        <begin position="488"/>
        <end position="747"/>
    </location>
</feature>
<feature type="compositionally biased region" description="Basic and acidic residues" evidence="8">
    <location>
        <begin position="849"/>
        <end position="859"/>
    </location>
</feature>
<dbReference type="InterPro" id="IPR045122">
    <property type="entry name" value="Csc1-like"/>
</dbReference>
<keyword evidence="7" id="KW-0175">Coiled coil</keyword>
<dbReference type="AlphaFoldDB" id="A0A6H0XNF0"/>
<evidence type="ECO:0000313" key="15">
    <source>
        <dbReference type="Proteomes" id="UP000503462"/>
    </source>
</evidence>
<feature type="transmembrane region" description="Helical" evidence="9">
    <location>
        <begin position="629"/>
        <end position="649"/>
    </location>
</feature>
<feature type="region of interest" description="Disordered" evidence="8">
    <location>
        <begin position="833"/>
        <end position="875"/>
    </location>
</feature>
<comment type="subcellular location">
    <subcellularLocation>
        <location evidence="1">Membrane</location>
        <topology evidence="1">Multi-pass membrane protein</topology>
    </subcellularLocation>
</comment>
<feature type="transmembrane region" description="Helical" evidence="9">
    <location>
        <begin position="723"/>
        <end position="751"/>
    </location>
</feature>
<dbReference type="PANTHER" id="PTHR13018:SF20">
    <property type="entry name" value="SPORULATION-SPECIFIC PROTEIN 75"/>
    <property type="match status" value="1"/>
</dbReference>
<keyword evidence="3" id="KW-0813">Transport</keyword>
<evidence type="ECO:0000259" key="10">
    <source>
        <dbReference type="Pfam" id="PF02714"/>
    </source>
</evidence>
<evidence type="ECO:0008006" key="16">
    <source>
        <dbReference type="Google" id="ProtNLM"/>
    </source>
</evidence>
<sequence>MGNLQSLLSNPNGASAGSENATAGTLLASIGYSFAAFALQTAIFIILRDRLTRIYRPKSYLVPERQRMALPPTGLIEWIKPVFTTSNMTLIQRCGLDAYFFLRYLRMLLKIFVPAGCIILPILLPINSQGGGGKQELNILNITNIGEDNKGKTYWAHLVIGILFIIWVGYVLYKELRGYIRVRQAYLTSPQHRIRASATTVLVTGIPKKWLTLQALEGLYDVFPGGIRNIWINRNYDELSNKVEKRNNYAKQLESAETNLLKLCQKANKKALKAAGKPIEQSSHEMTPVGSNEHVDDRPISQDSLIPTSIDESAVKSAPDSNKTTEIPEYVSGSKIVEGITFWRKKTGFKQDLHYDTAYNMEYDQAEDNEAAWRRYIKPNERETIRLPVVGWLPALPLVGKKVDRIYHLRCELARLNLEVETDQKHTENFPLMSSAFIQFNHQVAAHMACQSVNHHVPLQMAPRLVEISPDDVIWDNMSIKWWERYVRTLAVLGLSVALIILYVVPVSFSAALANLGTIGTTYPSLSFLNDLTTTAKSVIQGIGPPLILSITLLLVPMIYGFLVKLQGVPTGNDRELGVQNWYFGFLFIQVFLVASIATGLLSFFSLLASKPDQAVTNIGNSLPQAANYFLSYITVQALGNSASALLQIRLHEDKWKRQTTLSNIQWGSFFPPFTNFAVIGIIYSVIAPVIIPFVVLVFGIYWVVYRYNVLYVYDFKHDTGGLLFPTALNQLFVGIYFLCLCLIGLFFTAVNDGQAQAVPQGIIMVVVLVLCIIYQWLLNTTFGPLLRYMPITLEDDAVLRDEEFARVQAEKFATQQGDEPGARMSKDIEDQLREKEEADERADEAAEEKEKHDIEQRRRSTTSGATAIGTDSWHADRTKSWKNDRWRKVGDIALKPVEGVLDLTGKTGGLLNEKLGIKVANEKLGQGIRTVNEKTGLRNANNQLNSRLAGANGLALDSKDPEAQTALGDVLFSGLADELEDLTPDERDLLVRYSFQHSALRARRPVVWIPQDDLGISNDEIRRAKMLSNYLPMSNAGTHLTRKGKVVFEKSPPDFSNIDLISL</sequence>
<feature type="region of interest" description="Disordered" evidence="8">
    <location>
        <begin position="275"/>
        <end position="303"/>
    </location>
</feature>
<evidence type="ECO:0000259" key="13">
    <source>
        <dbReference type="Pfam" id="PF14703"/>
    </source>
</evidence>
<protein>
    <recommendedName>
        <fullName evidence="16">CSC1/OSCA1-like 7TM region domain-containing protein</fullName>
    </recommendedName>
</protein>
<keyword evidence="4 9" id="KW-0812">Transmembrane</keyword>
<evidence type="ECO:0000313" key="14">
    <source>
        <dbReference type="EMBL" id="QIW96164.1"/>
    </source>
</evidence>
<dbReference type="GO" id="GO:0005227">
    <property type="term" value="F:calcium-activated cation channel activity"/>
    <property type="evidence" value="ECO:0007669"/>
    <property type="project" value="InterPro"/>
</dbReference>
<evidence type="ECO:0000256" key="6">
    <source>
        <dbReference type="ARBA" id="ARBA00023136"/>
    </source>
</evidence>
<feature type="transmembrane region" description="Helical" evidence="9">
    <location>
        <begin position="670"/>
        <end position="703"/>
    </location>
</feature>
<feature type="coiled-coil region" evidence="7">
    <location>
        <begin position="236"/>
        <end position="266"/>
    </location>
</feature>
<dbReference type="InterPro" id="IPR032880">
    <property type="entry name" value="CSC1/OSCA1-like_N"/>
</dbReference>
<keyword evidence="15" id="KW-1185">Reference proteome</keyword>
<feature type="transmembrane region" description="Helical" evidence="9">
    <location>
        <begin position="490"/>
        <end position="523"/>
    </location>
</feature>
<dbReference type="OrthoDB" id="1076608at2759"/>
<dbReference type="Proteomes" id="UP000503462">
    <property type="component" value="Chromosome 1"/>
</dbReference>
<organism evidence="14 15">
    <name type="scientific">Peltaster fructicola</name>
    <dbReference type="NCBI Taxonomy" id="286661"/>
    <lineage>
        <taxon>Eukaryota</taxon>
        <taxon>Fungi</taxon>
        <taxon>Dikarya</taxon>
        <taxon>Ascomycota</taxon>
        <taxon>Pezizomycotina</taxon>
        <taxon>Dothideomycetes</taxon>
        <taxon>Dothideomycetes incertae sedis</taxon>
        <taxon>Peltaster</taxon>
    </lineage>
</organism>
<dbReference type="EMBL" id="CP051139">
    <property type="protein sequence ID" value="QIW96164.1"/>
    <property type="molecule type" value="Genomic_DNA"/>
</dbReference>
<keyword evidence="6 9" id="KW-0472">Membrane</keyword>
<evidence type="ECO:0000256" key="3">
    <source>
        <dbReference type="ARBA" id="ARBA00022448"/>
    </source>
</evidence>
<keyword evidence="5 9" id="KW-1133">Transmembrane helix</keyword>
<evidence type="ECO:0000256" key="8">
    <source>
        <dbReference type="SAM" id="MobiDB-lite"/>
    </source>
</evidence>
<feature type="domain" description="CSC1/OSCA1-like N-terminal transmembrane" evidence="12">
    <location>
        <begin position="26"/>
        <end position="175"/>
    </location>
</feature>
<dbReference type="GO" id="GO:0005886">
    <property type="term" value="C:plasma membrane"/>
    <property type="evidence" value="ECO:0007669"/>
    <property type="project" value="TreeGrafter"/>
</dbReference>
<evidence type="ECO:0000259" key="12">
    <source>
        <dbReference type="Pfam" id="PF13967"/>
    </source>
</evidence>
<feature type="domain" description="10TM putative phosphate transporter extracellular tail" evidence="11">
    <location>
        <begin position="986"/>
        <end position="1055"/>
    </location>
</feature>
<feature type="transmembrane region" description="Helical" evidence="9">
    <location>
        <begin position="154"/>
        <end position="173"/>
    </location>
</feature>
<evidence type="ECO:0000256" key="5">
    <source>
        <dbReference type="ARBA" id="ARBA00022989"/>
    </source>
</evidence>